<comment type="subcellular location">
    <subcellularLocation>
        <location evidence="1">Cytoplasm</location>
    </subcellularLocation>
</comment>
<organism evidence="10 11">
    <name type="scientific">Niastella vici</name>
    <dbReference type="NCBI Taxonomy" id="1703345"/>
    <lineage>
        <taxon>Bacteria</taxon>
        <taxon>Pseudomonadati</taxon>
        <taxon>Bacteroidota</taxon>
        <taxon>Chitinophagia</taxon>
        <taxon>Chitinophagales</taxon>
        <taxon>Chitinophagaceae</taxon>
        <taxon>Niastella</taxon>
    </lineage>
</organism>
<evidence type="ECO:0000256" key="2">
    <source>
        <dbReference type="ARBA" id="ARBA00022490"/>
    </source>
</evidence>
<evidence type="ECO:0000256" key="5">
    <source>
        <dbReference type="ARBA" id="ARBA00023163"/>
    </source>
</evidence>
<dbReference type="EMBL" id="LVYD01000002">
    <property type="protein sequence ID" value="OQP66252.1"/>
    <property type="molecule type" value="Genomic_DNA"/>
</dbReference>
<dbReference type="Proteomes" id="UP000192796">
    <property type="component" value="Unassembled WGS sequence"/>
</dbReference>
<dbReference type="SMART" id="SM00347">
    <property type="entry name" value="HTH_MARR"/>
    <property type="match status" value="1"/>
</dbReference>
<dbReference type="Gene3D" id="1.10.10.10">
    <property type="entry name" value="Winged helix-like DNA-binding domain superfamily/Winged helix DNA-binding domain"/>
    <property type="match status" value="1"/>
</dbReference>
<gene>
    <name evidence="10" type="ORF">A3860_12165</name>
</gene>
<evidence type="ECO:0000256" key="8">
    <source>
        <dbReference type="ARBA" id="ARBA00047207"/>
    </source>
</evidence>
<dbReference type="InterPro" id="IPR036390">
    <property type="entry name" value="WH_DNA-bd_sf"/>
</dbReference>
<comment type="similarity">
    <text evidence="6">Belongs to the SarZ family.</text>
</comment>
<evidence type="ECO:0000256" key="7">
    <source>
        <dbReference type="ARBA" id="ARBA00047188"/>
    </source>
</evidence>
<feature type="domain" description="HTH marR-type" evidence="9">
    <location>
        <begin position="8"/>
        <end position="138"/>
    </location>
</feature>
<dbReference type="STRING" id="1703345.A3860_12165"/>
<dbReference type="GO" id="GO:0003700">
    <property type="term" value="F:DNA-binding transcription factor activity"/>
    <property type="evidence" value="ECO:0007669"/>
    <property type="project" value="InterPro"/>
</dbReference>
<evidence type="ECO:0000313" key="10">
    <source>
        <dbReference type="EMBL" id="OQP66252.1"/>
    </source>
</evidence>
<dbReference type="GO" id="GO:0003677">
    <property type="term" value="F:DNA binding"/>
    <property type="evidence" value="ECO:0007669"/>
    <property type="project" value="UniProtKB-KW"/>
</dbReference>
<proteinExistence type="inferred from homology"/>
<evidence type="ECO:0000256" key="3">
    <source>
        <dbReference type="ARBA" id="ARBA00023015"/>
    </source>
</evidence>
<dbReference type="SUPFAM" id="SSF46785">
    <property type="entry name" value="Winged helix' DNA-binding domain"/>
    <property type="match status" value="1"/>
</dbReference>
<dbReference type="PANTHER" id="PTHR42756">
    <property type="entry name" value="TRANSCRIPTIONAL REGULATOR, MARR"/>
    <property type="match status" value="1"/>
</dbReference>
<evidence type="ECO:0000256" key="6">
    <source>
        <dbReference type="ARBA" id="ARBA00046337"/>
    </source>
</evidence>
<name>A0A1V9G6R5_9BACT</name>
<dbReference type="InterPro" id="IPR036388">
    <property type="entry name" value="WH-like_DNA-bd_sf"/>
</dbReference>
<dbReference type="FunFam" id="1.10.10.10:FF:000163">
    <property type="entry name" value="MarR family transcriptional regulator"/>
    <property type="match status" value="1"/>
</dbReference>
<keyword evidence="5" id="KW-0804">Transcription</keyword>
<accession>A0A1V9G6R5</accession>
<evidence type="ECO:0000256" key="1">
    <source>
        <dbReference type="ARBA" id="ARBA00004496"/>
    </source>
</evidence>
<dbReference type="AlphaFoldDB" id="A0A1V9G6R5"/>
<comment type="caution">
    <text evidence="10">The sequence shown here is derived from an EMBL/GenBank/DDBJ whole genome shotgun (WGS) entry which is preliminary data.</text>
</comment>
<keyword evidence="11" id="KW-1185">Reference proteome</keyword>
<dbReference type="InterPro" id="IPR055166">
    <property type="entry name" value="Transc_reg_Sar_Rot_HTH"/>
</dbReference>
<keyword evidence="2" id="KW-0963">Cytoplasm</keyword>
<dbReference type="OrthoDB" id="9806864at2"/>
<evidence type="ECO:0000256" key="4">
    <source>
        <dbReference type="ARBA" id="ARBA00023125"/>
    </source>
</evidence>
<dbReference type="Pfam" id="PF22381">
    <property type="entry name" value="Staph_reg_Sar_Rot"/>
    <property type="match status" value="1"/>
</dbReference>
<keyword evidence="3" id="KW-0805">Transcription regulation</keyword>
<dbReference type="PRINTS" id="PR00598">
    <property type="entry name" value="HTHMARR"/>
</dbReference>
<dbReference type="GO" id="GO:0005737">
    <property type="term" value="C:cytoplasm"/>
    <property type="evidence" value="ECO:0007669"/>
    <property type="project" value="UniProtKB-SubCell"/>
</dbReference>
<keyword evidence="4" id="KW-0238">DNA-binding</keyword>
<sequence>MEDKLLLSSQVCFPIYTLAKEIVNQYRPLLNDLDLTYPQYLVMLVLWEQQEQTVNQLGEKLKLDSGTLTPLLKRLAQKGLVARNRDEADERVVNITLTKEGKKLKAKAQCIPQQLAASMKVSVKDLQLLKNLIEKILSNYN</sequence>
<dbReference type="PROSITE" id="PS50995">
    <property type="entry name" value="HTH_MARR_2"/>
    <property type="match status" value="1"/>
</dbReference>
<reference evidence="10 11" key="1">
    <citation type="submission" date="2016-03" db="EMBL/GenBank/DDBJ databases">
        <title>Niastella vici sp. nov., isolated from farmland soil.</title>
        <authorList>
            <person name="Chen L."/>
            <person name="Wang D."/>
            <person name="Yang S."/>
            <person name="Wang G."/>
        </authorList>
    </citation>
    <scope>NUCLEOTIDE SEQUENCE [LARGE SCALE GENOMIC DNA]</scope>
    <source>
        <strain evidence="10 11">DJ57</strain>
    </source>
</reference>
<dbReference type="PANTHER" id="PTHR42756:SF1">
    <property type="entry name" value="TRANSCRIPTIONAL REPRESSOR OF EMRAB OPERON"/>
    <property type="match status" value="1"/>
</dbReference>
<dbReference type="RefSeq" id="WP_081145187.1">
    <property type="nucleotide sequence ID" value="NZ_LVYD01000002.1"/>
</dbReference>
<evidence type="ECO:0000313" key="11">
    <source>
        <dbReference type="Proteomes" id="UP000192796"/>
    </source>
</evidence>
<evidence type="ECO:0000259" key="9">
    <source>
        <dbReference type="PROSITE" id="PS50995"/>
    </source>
</evidence>
<dbReference type="InterPro" id="IPR000835">
    <property type="entry name" value="HTH_MarR-typ"/>
</dbReference>
<protein>
    <recommendedName>
        <fullName evidence="7">HTH-type transcriptional regulator SarZ</fullName>
    </recommendedName>
    <alternativeName>
        <fullName evidence="8">Staphylococcal accessory regulator Z</fullName>
    </alternativeName>
</protein>